<dbReference type="Proteomes" id="UP000269221">
    <property type="component" value="Unassembled WGS sequence"/>
</dbReference>
<keyword evidence="2" id="KW-1185">Reference proteome</keyword>
<dbReference type="OrthoDB" id="9401116at2759"/>
<proteinExistence type="predicted"/>
<evidence type="ECO:0000313" key="2">
    <source>
        <dbReference type="Proteomes" id="UP000269221"/>
    </source>
</evidence>
<dbReference type="EMBL" id="QRBI01000177">
    <property type="protein sequence ID" value="RMB96350.1"/>
    <property type="molecule type" value="Genomic_DNA"/>
</dbReference>
<protein>
    <submittedName>
        <fullName evidence="1">Uncharacterized protein</fullName>
    </submittedName>
</protein>
<dbReference type="AlphaFoldDB" id="A0A3M0J7T8"/>
<organism evidence="1 2">
    <name type="scientific">Hirundo rustica rustica</name>
    <dbReference type="NCBI Taxonomy" id="333673"/>
    <lineage>
        <taxon>Eukaryota</taxon>
        <taxon>Metazoa</taxon>
        <taxon>Chordata</taxon>
        <taxon>Craniata</taxon>
        <taxon>Vertebrata</taxon>
        <taxon>Euteleostomi</taxon>
        <taxon>Archelosauria</taxon>
        <taxon>Archosauria</taxon>
        <taxon>Dinosauria</taxon>
        <taxon>Saurischia</taxon>
        <taxon>Theropoda</taxon>
        <taxon>Coelurosauria</taxon>
        <taxon>Aves</taxon>
        <taxon>Neognathae</taxon>
        <taxon>Neoaves</taxon>
        <taxon>Telluraves</taxon>
        <taxon>Australaves</taxon>
        <taxon>Passeriformes</taxon>
        <taxon>Sylvioidea</taxon>
        <taxon>Hirundinidae</taxon>
        <taxon>Hirundo</taxon>
    </lineage>
</organism>
<sequence>MVLVSQRELCMALGTVVRMKPRSVRARLSRKKNMGVCRWWPQATALMMRLFAQEGSQGDAQEEAEVQELQLPCVCQCQQEEVADGAAVGHLLCLAMGTF</sequence>
<evidence type="ECO:0000313" key="1">
    <source>
        <dbReference type="EMBL" id="RMB96350.1"/>
    </source>
</evidence>
<gene>
    <name evidence="1" type="ORF">DUI87_27215</name>
</gene>
<accession>A0A3M0J7T8</accession>
<comment type="caution">
    <text evidence="1">The sequence shown here is derived from an EMBL/GenBank/DDBJ whole genome shotgun (WGS) entry which is preliminary data.</text>
</comment>
<name>A0A3M0J7T8_HIRRU</name>
<reference evidence="1 2" key="1">
    <citation type="submission" date="2018-07" db="EMBL/GenBank/DDBJ databases">
        <title>A high quality draft genome assembly of the barn swallow (H. rustica rustica).</title>
        <authorList>
            <person name="Formenti G."/>
            <person name="Chiara M."/>
            <person name="Poveda L."/>
            <person name="Francoijs K.-J."/>
            <person name="Bonisoli-Alquati A."/>
            <person name="Canova L."/>
            <person name="Gianfranceschi L."/>
            <person name="Horner D.S."/>
            <person name="Saino N."/>
        </authorList>
    </citation>
    <scope>NUCLEOTIDE SEQUENCE [LARGE SCALE GENOMIC DNA]</scope>
    <source>
        <strain evidence="1">Chelidonia</strain>
        <tissue evidence="1">Blood</tissue>
    </source>
</reference>